<dbReference type="AlphaFoldDB" id="A0A482XAA7"/>
<evidence type="ECO:0000313" key="3">
    <source>
        <dbReference type="Proteomes" id="UP000291343"/>
    </source>
</evidence>
<name>A0A482XAA7_LAOST</name>
<dbReference type="STRING" id="195883.A0A482XAA7"/>
<organism evidence="2 3">
    <name type="scientific">Laodelphax striatellus</name>
    <name type="common">Small brown planthopper</name>
    <name type="synonym">Delphax striatella</name>
    <dbReference type="NCBI Taxonomy" id="195883"/>
    <lineage>
        <taxon>Eukaryota</taxon>
        <taxon>Metazoa</taxon>
        <taxon>Ecdysozoa</taxon>
        <taxon>Arthropoda</taxon>
        <taxon>Hexapoda</taxon>
        <taxon>Insecta</taxon>
        <taxon>Pterygota</taxon>
        <taxon>Neoptera</taxon>
        <taxon>Paraneoptera</taxon>
        <taxon>Hemiptera</taxon>
        <taxon>Auchenorrhyncha</taxon>
        <taxon>Fulgoroidea</taxon>
        <taxon>Delphacidae</taxon>
        <taxon>Criomorphinae</taxon>
        <taxon>Laodelphax</taxon>
    </lineage>
</organism>
<gene>
    <name evidence="2" type="ORF">LSTR_LSTR016957</name>
</gene>
<feature type="region of interest" description="Disordered" evidence="1">
    <location>
        <begin position="1"/>
        <end position="28"/>
    </location>
</feature>
<dbReference type="Proteomes" id="UP000291343">
    <property type="component" value="Unassembled WGS sequence"/>
</dbReference>
<accession>A0A482XAA7</accession>
<feature type="compositionally biased region" description="Acidic residues" evidence="1">
    <location>
        <begin position="248"/>
        <end position="263"/>
    </location>
</feature>
<protein>
    <submittedName>
        <fullName evidence="2">Uncharacterized protein</fullName>
    </submittedName>
</protein>
<evidence type="ECO:0000313" key="2">
    <source>
        <dbReference type="EMBL" id="RZF42440.1"/>
    </source>
</evidence>
<dbReference type="InParanoid" id="A0A482XAA7"/>
<feature type="compositionally biased region" description="Basic and acidic residues" evidence="1">
    <location>
        <begin position="264"/>
        <end position="276"/>
    </location>
</feature>
<dbReference type="OrthoDB" id="10057795at2759"/>
<proteinExistence type="predicted"/>
<evidence type="ECO:0000256" key="1">
    <source>
        <dbReference type="SAM" id="MobiDB-lite"/>
    </source>
</evidence>
<sequence length="276" mass="30945">MTGLNKASSVRPRSPTKANRPIKTVRIQEPNDKGVYPFTFVATKEIPIISVSEESEQNKDVGSGSAEDGFKSDKSSENYQGYLNPAFDDKDDNKEVSASGVDSDKKVFVTKVEVEMVKRSGDGINRKENESNRKSVYENVDEKEIRGTVIVEEPEENEEEEYENDTFHLAKDSSLFSRVSRNTISEMSSPTEAISPIEDLQEHQCKVVEVKAGEIVKSNYTSVEPKEHVIVHHDSRGPQTVEIVEIIEDTETEPEESATDTDQEDKRSPATVRRTD</sequence>
<keyword evidence="3" id="KW-1185">Reference proteome</keyword>
<feature type="region of interest" description="Disordered" evidence="1">
    <location>
        <begin position="49"/>
        <end position="102"/>
    </location>
</feature>
<feature type="region of interest" description="Disordered" evidence="1">
    <location>
        <begin position="248"/>
        <end position="276"/>
    </location>
</feature>
<dbReference type="EMBL" id="QKKF02015120">
    <property type="protein sequence ID" value="RZF42440.1"/>
    <property type="molecule type" value="Genomic_DNA"/>
</dbReference>
<comment type="caution">
    <text evidence="2">The sequence shown here is derived from an EMBL/GenBank/DDBJ whole genome shotgun (WGS) entry which is preliminary data.</text>
</comment>
<reference evidence="2 3" key="1">
    <citation type="journal article" date="2017" name="Gigascience">
        <title>Genome sequence of the small brown planthopper, Laodelphax striatellus.</title>
        <authorList>
            <person name="Zhu J."/>
            <person name="Jiang F."/>
            <person name="Wang X."/>
            <person name="Yang P."/>
            <person name="Bao Y."/>
            <person name="Zhao W."/>
            <person name="Wang W."/>
            <person name="Lu H."/>
            <person name="Wang Q."/>
            <person name="Cui N."/>
            <person name="Li J."/>
            <person name="Chen X."/>
            <person name="Luo L."/>
            <person name="Yu J."/>
            <person name="Kang L."/>
            <person name="Cui F."/>
        </authorList>
    </citation>
    <scope>NUCLEOTIDE SEQUENCE [LARGE SCALE GENOMIC DNA]</scope>
    <source>
        <strain evidence="2">Lst14</strain>
    </source>
</reference>